<dbReference type="Pfam" id="PF07987">
    <property type="entry name" value="DUF1775"/>
    <property type="match status" value="1"/>
</dbReference>
<keyword evidence="1" id="KW-0472">Membrane</keyword>
<name>A0ABN1ZN88_9ACTN</name>
<keyword evidence="4" id="KW-1185">Reference proteome</keyword>
<feature type="transmembrane region" description="Helical" evidence="1">
    <location>
        <begin position="202"/>
        <end position="223"/>
    </location>
</feature>
<proteinExistence type="predicted"/>
<dbReference type="InterPro" id="IPR012533">
    <property type="entry name" value="YcnI-copper_dom"/>
</dbReference>
<evidence type="ECO:0000313" key="4">
    <source>
        <dbReference type="Proteomes" id="UP001501470"/>
    </source>
</evidence>
<comment type="caution">
    <text evidence="3">The sequence shown here is derived from an EMBL/GenBank/DDBJ whole genome shotgun (WGS) entry which is preliminary data.</text>
</comment>
<sequence>MLTVMWQRIAVAGAVIAAVLLVPGVAAAHISVTAEDAVPGRTARLTFRVPNESDTASTVKLELVMPAATPIAFVALKAVPGWTATTERGPLPAPVDTPDGRLTEAVTKVTWTAAAGGGIKPGYFEDFELSAGPLPDVGTIAFKALQTYSDGEVSRWIEEPAGGQEPDDPAPVLHLARTAPGSAPPAAVPAAAGSSGTGPLPVVLSAAALAVAVAALVLTVAGARRAARDANRRPE</sequence>
<keyword evidence="1" id="KW-1133">Transmembrane helix</keyword>
<gene>
    <name evidence="3" type="ORF">GCM10009827_010680</name>
</gene>
<dbReference type="EMBL" id="BAAAQD010000001">
    <property type="protein sequence ID" value="GAA1501398.1"/>
    <property type="molecule type" value="Genomic_DNA"/>
</dbReference>
<protein>
    <recommendedName>
        <fullName evidence="2">YncI copper-binding domain-containing protein</fullName>
    </recommendedName>
</protein>
<evidence type="ECO:0000313" key="3">
    <source>
        <dbReference type="EMBL" id="GAA1501398.1"/>
    </source>
</evidence>
<accession>A0ABN1ZN88</accession>
<evidence type="ECO:0000259" key="2">
    <source>
        <dbReference type="Pfam" id="PF07987"/>
    </source>
</evidence>
<keyword evidence="1" id="KW-0812">Transmembrane</keyword>
<feature type="domain" description="YncI copper-binding" evidence="2">
    <location>
        <begin position="29"/>
        <end position="175"/>
    </location>
</feature>
<reference evidence="3 4" key="1">
    <citation type="journal article" date="2019" name="Int. J. Syst. Evol. Microbiol.">
        <title>The Global Catalogue of Microorganisms (GCM) 10K type strain sequencing project: providing services to taxonomists for standard genome sequencing and annotation.</title>
        <authorList>
            <consortium name="The Broad Institute Genomics Platform"/>
            <consortium name="The Broad Institute Genome Sequencing Center for Infectious Disease"/>
            <person name="Wu L."/>
            <person name="Ma J."/>
        </authorList>
    </citation>
    <scope>NUCLEOTIDE SEQUENCE [LARGE SCALE GENOMIC DNA]</scope>
    <source>
        <strain evidence="3 4">JCM 15933</strain>
    </source>
</reference>
<dbReference type="InterPro" id="IPR038507">
    <property type="entry name" value="YcnI-like_sf"/>
</dbReference>
<dbReference type="RefSeq" id="WP_344500043.1">
    <property type="nucleotide sequence ID" value="NZ_BAAAQD010000001.1"/>
</dbReference>
<organism evidence="3 4">
    <name type="scientific">Dactylosporangium maewongense</name>
    <dbReference type="NCBI Taxonomy" id="634393"/>
    <lineage>
        <taxon>Bacteria</taxon>
        <taxon>Bacillati</taxon>
        <taxon>Actinomycetota</taxon>
        <taxon>Actinomycetes</taxon>
        <taxon>Micromonosporales</taxon>
        <taxon>Micromonosporaceae</taxon>
        <taxon>Dactylosporangium</taxon>
    </lineage>
</organism>
<dbReference type="Gene3D" id="2.60.40.2230">
    <property type="entry name" value="Uncharacterised protein YcnI-like PF07987, DUF1775"/>
    <property type="match status" value="1"/>
</dbReference>
<dbReference type="CDD" id="cd08545">
    <property type="entry name" value="YcnI_like"/>
    <property type="match status" value="1"/>
</dbReference>
<evidence type="ECO:0000256" key="1">
    <source>
        <dbReference type="SAM" id="Phobius"/>
    </source>
</evidence>
<dbReference type="Proteomes" id="UP001501470">
    <property type="component" value="Unassembled WGS sequence"/>
</dbReference>